<dbReference type="InterPro" id="IPR028184">
    <property type="entry name" value="VGLL4"/>
</dbReference>
<feature type="compositionally biased region" description="Low complexity" evidence="1">
    <location>
        <begin position="319"/>
        <end position="332"/>
    </location>
</feature>
<dbReference type="AlphaFoldDB" id="A0A8K0JZR6"/>
<keyword evidence="3" id="KW-1185">Reference proteome</keyword>
<feature type="compositionally biased region" description="Low complexity" evidence="1">
    <location>
        <begin position="303"/>
        <end position="312"/>
    </location>
</feature>
<sequence>MARGRGKSSAGCFRGGGNELRDRRREAKILEQVGVAWGGKDMCIGKGERRIIIGTQVCSIISQLKIFELALCDADTAATLLRGGDSVSGSRSGTALVASSASTAAAPSSSASPPGSSSPHPSSGASHMRKWRKERRSVAAASAKAAAGVETRLPSVGTTAAAAAKLFLLVPLSVRGGGAPAATVRNGDARGKPPTEAPSIQKENIGTRGHHVLWDSYGKKLCVCDAESPVKCAGDDVTSDEEMPENCSSYDGSQRPSESESPLDMTQPRDGRSASESSSSPPPQYQRPSVITCAPGAGRLNLPQSTSPSFSSSPPPASAPISPKSSSSIPGKIKAEESDEENAKPGHRREMISGDSCDPVIDEHFRRSLGSDYVHLFSPKGSSCSSSSSSSGTAASGNGRGSWDNGNSVTITGMSVDDHFAKALGETWLKLQAAEMTKEGKSGNSSDREPSPPSKCSAPTSQQQRRGQVWCPPIEGMRQTQSPAHPNDGAWQHCGKHQPCGKLLH</sequence>
<dbReference type="SMART" id="SM00711">
    <property type="entry name" value="TDU"/>
    <property type="match status" value="2"/>
</dbReference>
<feature type="region of interest" description="Disordered" evidence="1">
    <location>
        <begin position="232"/>
        <end position="360"/>
    </location>
</feature>
<feature type="compositionally biased region" description="Low complexity" evidence="1">
    <location>
        <begin position="379"/>
        <end position="397"/>
    </location>
</feature>
<feature type="region of interest" description="Disordered" evidence="1">
    <location>
        <begin position="379"/>
        <end position="409"/>
    </location>
</feature>
<feature type="region of interest" description="Disordered" evidence="1">
    <location>
        <begin position="181"/>
        <end position="204"/>
    </location>
</feature>
<evidence type="ECO:0008006" key="4">
    <source>
        <dbReference type="Google" id="ProtNLM"/>
    </source>
</evidence>
<feature type="region of interest" description="Disordered" evidence="1">
    <location>
        <begin position="104"/>
        <end position="139"/>
    </location>
</feature>
<dbReference type="PANTHER" id="PTHR17604:SF7">
    <property type="entry name" value="TONDU-DOMAIN-CONTAINING GROWTH INHIBITOR, ISOFORM A"/>
    <property type="match status" value="1"/>
</dbReference>
<feature type="compositionally biased region" description="Polar residues" evidence="1">
    <location>
        <begin position="457"/>
        <end position="466"/>
    </location>
</feature>
<dbReference type="InterPro" id="IPR006627">
    <property type="entry name" value="TDU_repeat"/>
</dbReference>
<gene>
    <name evidence="2" type="ORF">J437_LFUL006281</name>
</gene>
<reference evidence="2" key="1">
    <citation type="submission" date="2013-04" db="EMBL/GenBank/DDBJ databases">
        <authorList>
            <person name="Qu J."/>
            <person name="Murali S.C."/>
            <person name="Bandaranaike D."/>
            <person name="Bellair M."/>
            <person name="Blankenburg K."/>
            <person name="Chao H."/>
            <person name="Dinh H."/>
            <person name="Doddapaneni H."/>
            <person name="Downs B."/>
            <person name="Dugan-Rocha S."/>
            <person name="Elkadiri S."/>
            <person name="Gnanaolivu R.D."/>
            <person name="Hernandez B."/>
            <person name="Javaid M."/>
            <person name="Jayaseelan J.C."/>
            <person name="Lee S."/>
            <person name="Li M."/>
            <person name="Ming W."/>
            <person name="Munidasa M."/>
            <person name="Muniz J."/>
            <person name="Nguyen L."/>
            <person name="Ongeri F."/>
            <person name="Osuji N."/>
            <person name="Pu L.-L."/>
            <person name="Puazo M."/>
            <person name="Qu C."/>
            <person name="Quiroz J."/>
            <person name="Raj R."/>
            <person name="Weissenberger G."/>
            <person name="Xin Y."/>
            <person name="Zou X."/>
            <person name="Han Y."/>
            <person name="Richards S."/>
            <person name="Worley K."/>
            <person name="Muzny D."/>
            <person name="Gibbs R."/>
        </authorList>
    </citation>
    <scope>NUCLEOTIDE SEQUENCE</scope>
    <source>
        <strain evidence="2">Sampled in the wild</strain>
    </source>
</reference>
<dbReference type="Pfam" id="PF15245">
    <property type="entry name" value="VGLL4"/>
    <property type="match status" value="1"/>
</dbReference>
<evidence type="ECO:0000313" key="3">
    <source>
        <dbReference type="Proteomes" id="UP000792457"/>
    </source>
</evidence>
<feature type="compositionally biased region" description="Basic and acidic residues" evidence="1">
    <location>
        <begin position="436"/>
        <end position="450"/>
    </location>
</feature>
<dbReference type="PANTHER" id="PTHR17604">
    <property type="entry name" value="TRANSCRIPTION COFACTOR VESTIGIAL-LIKE PROTEIN 4"/>
    <property type="match status" value="1"/>
</dbReference>
<feature type="compositionally biased region" description="Low complexity" evidence="1">
    <location>
        <begin position="104"/>
        <end position="126"/>
    </location>
</feature>
<protein>
    <recommendedName>
        <fullName evidence="4">Transcription cofactor vestigial-like protein 4</fullName>
    </recommendedName>
</protein>
<proteinExistence type="predicted"/>
<reference evidence="2" key="2">
    <citation type="submission" date="2017-10" db="EMBL/GenBank/DDBJ databases">
        <title>Ladona fulva Genome sequencing and assembly.</title>
        <authorList>
            <person name="Murali S."/>
            <person name="Richards S."/>
            <person name="Bandaranaike D."/>
            <person name="Bellair M."/>
            <person name="Blankenburg K."/>
            <person name="Chao H."/>
            <person name="Dinh H."/>
            <person name="Doddapaneni H."/>
            <person name="Dugan-Rocha S."/>
            <person name="Elkadiri S."/>
            <person name="Gnanaolivu R."/>
            <person name="Hernandez B."/>
            <person name="Skinner E."/>
            <person name="Javaid M."/>
            <person name="Lee S."/>
            <person name="Li M."/>
            <person name="Ming W."/>
            <person name="Munidasa M."/>
            <person name="Muniz J."/>
            <person name="Nguyen L."/>
            <person name="Hughes D."/>
            <person name="Osuji N."/>
            <person name="Pu L.-L."/>
            <person name="Puazo M."/>
            <person name="Qu C."/>
            <person name="Quiroz J."/>
            <person name="Raj R."/>
            <person name="Weissenberger G."/>
            <person name="Xin Y."/>
            <person name="Zou X."/>
            <person name="Han Y."/>
            <person name="Worley K."/>
            <person name="Muzny D."/>
            <person name="Gibbs R."/>
        </authorList>
    </citation>
    <scope>NUCLEOTIDE SEQUENCE</scope>
    <source>
        <strain evidence="2">Sampled in the wild</strain>
    </source>
</reference>
<feature type="region of interest" description="Disordered" evidence="1">
    <location>
        <begin position="435"/>
        <end position="490"/>
    </location>
</feature>
<dbReference type="GO" id="GO:0001223">
    <property type="term" value="F:transcription coactivator binding"/>
    <property type="evidence" value="ECO:0007669"/>
    <property type="project" value="TreeGrafter"/>
</dbReference>
<feature type="compositionally biased region" description="Basic and acidic residues" evidence="1">
    <location>
        <begin position="333"/>
        <end position="352"/>
    </location>
</feature>
<evidence type="ECO:0000256" key="1">
    <source>
        <dbReference type="SAM" id="MobiDB-lite"/>
    </source>
</evidence>
<dbReference type="Proteomes" id="UP000792457">
    <property type="component" value="Unassembled WGS sequence"/>
</dbReference>
<organism evidence="2 3">
    <name type="scientific">Ladona fulva</name>
    <name type="common">Scarce chaser dragonfly</name>
    <name type="synonym">Libellula fulva</name>
    <dbReference type="NCBI Taxonomy" id="123851"/>
    <lineage>
        <taxon>Eukaryota</taxon>
        <taxon>Metazoa</taxon>
        <taxon>Ecdysozoa</taxon>
        <taxon>Arthropoda</taxon>
        <taxon>Hexapoda</taxon>
        <taxon>Insecta</taxon>
        <taxon>Pterygota</taxon>
        <taxon>Palaeoptera</taxon>
        <taxon>Odonata</taxon>
        <taxon>Epiprocta</taxon>
        <taxon>Anisoptera</taxon>
        <taxon>Libelluloidea</taxon>
        <taxon>Libellulidae</taxon>
        <taxon>Ladona</taxon>
    </lineage>
</organism>
<dbReference type="OrthoDB" id="10040691at2759"/>
<accession>A0A8K0JZR6</accession>
<dbReference type="GO" id="GO:0045892">
    <property type="term" value="P:negative regulation of DNA-templated transcription"/>
    <property type="evidence" value="ECO:0007669"/>
    <property type="project" value="TreeGrafter"/>
</dbReference>
<name>A0A8K0JZR6_LADFU</name>
<feature type="compositionally biased region" description="Polar residues" evidence="1">
    <location>
        <begin position="246"/>
        <end position="260"/>
    </location>
</feature>
<comment type="caution">
    <text evidence="2">The sequence shown here is derived from an EMBL/GenBank/DDBJ whole genome shotgun (WGS) entry which is preliminary data.</text>
</comment>
<dbReference type="EMBL" id="KZ308216">
    <property type="protein sequence ID" value="KAG8224922.1"/>
    <property type="molecule type" value="Genomic_DNA"/>
</dbReference>
<evidence type="ECO:0000313" key="2">
    <source>
        <dbReference type="EMBL" id="KAG8224922.1"/>
    </source>
</evidence>